<dbReference type="AlphaFoldDB" id="A0A0F4ZC08"/>
<dbReference type="OrthoDB" id="20105at2759"/>
<dbReference type="PANTHER" id="PTHR10920:SF18">
    <property type="entry name" value="RRNA METHYLTRANSFERASE 2, MITOCHONDRIAL"/>
    <property type="match status" value="1"/>
</dbReference>
<dbReference type="GO" id="GO:0005739">
    <property type="term" value="C:mitochondrion"/>
    <property type="evidence" value="ECO:0007669"/>
    <property type="project" value="EnsemblFungi"/>
</dbReference>
<dbReference type="Gene3D" id="3.40.50.150">
    <property type="entry name" value="Vaccinia Virus protein VP39"/>
    <property type="match status" value="1"/>
</dbReference>
<evidence type="ECO:0000256" key="5">
    <source>
        <dbReference type="ARBA" id="ARBA00022691"/>
    </source>
</evidence>
<evidence type="ECO:0000256" key="3">
    <source>
        <dbReference type="ARBA" id="ARBA00022603"/>
    </source>
</evidence>
<comment type="similarity">
    <text evidence="1">Belongs to the class I-like SAM-binding methyltransferase superfamily. RNA methyltransferase RlmE family.</text>
</comment>
<sequence length="304" mass="33530">MNVIRPSAPPLRALTRCASSAASSRWKTRQTNDPFARDAKAQGLRSRAAFKLIEVCTLFLSFPLSRCLHPSPCPSSAFVISLTHPTPLQMDKRHHLFRRGMTVVDLGFAPGSWSQVAAEKTAPHGITIGIDLLPAAAPAGVIALQGDFLAPAARQRVKDVVVQAKQERARRRRESAARGEVHEVLEEEDGENNGEVQIMSPQKAAREEEGIQKEALLSRPVVDVVISDMMMNTSGMAFRDHIGSMDLCSAALSFAEDTLRPGGHFICKFYQGAEDKALETRLKGIFNKVFREKPDSSRKVRRFD</sequence>
<dbReference type="GO" id="GO:0008650">
    <property type="term" value="F:rRNA (uridine-2'-O-)-methyltransferase activity"/>
    <property type="evidence" value="ECO:0007669"/>
    <property type="project" value="EnsemblFungi"/>
</dbReference>
<name>A0A0F4ZC08_9PEZI</name>
<feature type="active site" description="Proton acceptor" evidence="7">
    <location>
        <position position="268"/>
    </location>
</feature>
<protein>
    <recommendedName>
        <fullName evidence="6">rRNA methyltransferase 2, mitochondrial</fullName>
    </recommendedName>
</protein>
<gene>
    <name evidence="9" type="ORF">TD95_004719</name>
</gene>
<dbReference type="PANTHER" id="PTHR10920">
    <property type="entry name" value="RIBOSOMAL RNA METHYLTRANSFERASE"/>
    <property type="match status" value="1"/>
</dbReference>
<dbReference type="Proteomes" id="UP000033483">
    <property type="component" value="Unassembled WGS sequence"/>
</dbReference>
<accession>A0A0F4ZC08</accession>
<evidence type="ECO:0000256" key="1">
    <source>
        <dbReference type="ARBA" id="ARBA00009258"/>
    </source>
</evidence>
<keyword evidence="3" id="KW-0489">Methyltransferase</keyword>
<dbReference type="InterPro" id="IPR002877">
    <property type="entry name" value="RNA_MeTrfase_FtsJ_dom"/>
</dbReference>
<reference evidence="9 10" key="1">
    <citation type="submission" date="2015-03" db="EMBL/GenBank/DDBJ databases">
        <authorList>
            <person name="Radwan O."/>
            <person name="Al-Naeli F.A."/>
            <person name="Rendon G.A."/>
            <person name="Fields C."/>
        </authorList>
    </citation>
    <scope>NUCLEOTIDE SEQUENCE [LARGE SCALE GENOMIC DNA]</scope>
    <source>
        <strain evidence="9">CR-DP1</strain>
    </source>
</reference>
<comment type="caution">
    <text evidence="9">The sequence shown here is derived from an EMBL/GenBank/DDBJ whole genome shotgun (WGS) entry which is preliminary data.</text>
</comment>
<evidence type="ECO:0000313" key="10">
    <source>
        <dbReference type="Proteomes" id="UP000033483"/>
    </source>
</evidence>
<keyword evidence="4" id="KW-0808">Transferase</keyword>
<evidence type="ECO:0000259" key="8">
    <source>
        <dbReference type="Pfam" id="PF01728"/>
    </source>
</evidence>
<evidence type="ECO:0000256" key="4">
    <source>
        <dbReference type="ARBA" id="ARBA00022679"/>
    </source>
</evidence>
<evidence type="ECO:0000256" key="6">
    <source>
        <dbReference type="ARBA" id="ARBA00041184"/>
    </source>
</evidence>
<proteinExistence type="inferred from homology"/>
<keyword evidence="10" id="KW-1185">Reference proteome</keyword>
<dbReference type="InterPro" id="IPR015507">
    <property type="entry name" value="rRNA-MeTfrase_E"/>
</dbReference>
<dbReference type="EMBL" id="LAEV01001592">
    <property type="protein sequence ID" value="KKA27780.1"/>
    <property type="molecule type" value="Genomic_DNA"/>
</dbReference>
<dbReference type="InterPro" id="IPR029063">
    <property type="entry name" value="SAM-dependent_MTases_sf"/>
</dbReference>
<evidence type="ECO:0000256" key="7">
    <source>
        <dbReference type="PIRSR" id="PIRSR005461-1"/>
    </source>
</evidence>
<dbReference type="Pfam" id="PF01728">
    <property type="entry name" value="FtsJ"/>
    <property type="match status" value="1"/>
</dbReference>
<dbReference type="SUPFAM" id="SSF53335">
    <property type="entry name" value="S-adenosyl-L-methionine-dependent methyltransferases"/>
    <property type="match status" value="1"/>
</dbReference>
<evidence type="ECO:0000256" key="2">
    <source>
        <dbReference type="ARBA" id="ARBA00022552"/>
    </source>
</evidence>
<evidence type="ECO:0000313" key="9">
    <source>
        <dbReference type="EMBL" id="KKA27780.1"/>
    </source>
</evidence>
<keyword evidence="2" id="KW-0698">rRNA processing</keyword>
<feature type="domain" description="Ribosomal RNA methyltransferase FtsJ" evidence="8">
    <location>
        <begin position="89"/>
        <end position="299"/>
    </location>
</feature>
<dbReference type="PIRSF" id="PIRSF005461">
    <property type="entry name" value="23S_rRNA_mtase"/>
    <property type="match status" value="1"/>
</dbReference>
<keyword evidence="5 7" id="KW-0949">S-adenosyl-L-methionine</keyword>
<organism evidence="9 10">
    <name type="scientific">Thielaviopsis punctulata</name>
    <dbReference type="NCBI Taxonomy" id="72032"/>
    <lineage>
        <taxon>Eukaryota</taxon>
        <taxon>Fungi</taxon>
        <taxon>Dikarya</taxon>
        <taxon>Ascomycota</taxon>
        <taxon>Pezizomycotina</taxon>
        <taxon>Sordariomycetes</taxon>
        <taxon>Hypocreomycetidae</taxon>
        <taxon>Microascales</taxon>
        <taxon>Ceratocystidaceae</taxon>
        <taxon>Thielaviopsis</taxon>
    </lineage>
</organism>
<dbReference type="InterPro" id="IPR050082">
    <property type="entry name" value="RNA_methyltr_RlmE"/>
</dbReference>